<dbReference type="PANTHER" id="PTHR43836:SF2">
    <property type="entry name" value="CATECHOL O-METHYLTRANSFERASE 1-RELATED"/>
    <property type="match status" value="1"/>
</dbReference>
<reference evidence="7 8" key="1">
    <citation type="submission" date="2016-04" db="EMBL/GenBank/DDBJ databases">
        <title>A degradative enzymes factory behind the ericoid mycorrhizal symbiosis.</title>
        <authorList>
            <consortium name="DOE Joint Genome Institute"/>
            <person name="Martino E."/>
            <person name="Morin E."/>
            <person name="Grelet G."/>
            <person name="Kuo A."/>
            <person name="Kohler A."/>
            <person name="Daghino S."/>
            <person name="Barry K."/>
            <person name="Choi C."/>
            <person name="Cichocki N."/>
            <person name="Clum A."/>
            <person name="Copeland A."/>
            <person name="Hainaut M."/>
            <person name="Haridas S."/>
            <person name="Labutti K."/>
            <person name="Lindquist E."/>
            <person name="Lipzen A."/>
            <person name="Khouja H.-R."/>
            <person name="Murat C."/>
            <person name="Ohm R."/>
            <person name="Olson A."/>
            <person name="Spatafora J."/>
            <person name="Veneault-Fourrey C."/>
            <person name="Henrissat B."/>
            <person name="Grigoriev I."/>
            <person name="Martin F."/>
            <person name="Perotto S."/>
        </authorList>
    </citation>
    <scope>NUCLEOTIDE SEQUENCE [LARGE SCALE GENOMIC DNA]</scope>
    <source>
        <strain evidence="7 8">F</strain>
    </source>
</reference>
<evidence type="ECO:0000256" key="4">
    <source>
        <dbReference type="ARBA" id="ARBA00022691"/>
    </source>
</evidence>
<dbReference type="STRING" id="1149755.A0A2J6S5R5"/>
<dbReference type="GO" id="GO:0032259">
    <property type="term" value="P:methylation"/>
    <property type="evidence" value="ECO:0007669"/>
    <property type="project" value="UniProtKB-KW"/>
</dbReference>
<dbReference type="PANTHER" id="PTHR43836">
    <property type="entry name" value="CATECHOL O-METHYLTRANSFERASE 1-RELATED"/>
    <property type="match status" value="1"/>
</dbReference>
<keyword evidence="2 7" id="KW-0489">Methyltransferase</keyword>
<dbReference type="OrthoDB" id="186626at2759"/>
<protein>
    <recommendedName>
        <fullName evidence="1">catechol O-methyltransferase</fullName>
        <ecNumber evidence="1">2.1.1.6</ecNumber>
    </recommendedName>
</protein>
<dbReference type="InterPro" id="IPR002935">
    <property type="entry name" value="SAM_O-MeTrfase"/>
</dbReference>
<organism evidence="7 8">
    <name type="scientific">Hyaloscypha variabilis (strain UAMH 11265 / GT02V1 / F)</name>
    <name type="common">Meliniomyces variabilis</name>
    <dbReference type="NCBI Taxonomy" id="1149755"/>
    <lineage>
        <taxon>Eukaryota</taxon>
        <taxon>Fungi</taxon>
        <taxon>Dikarya</taxon>
        <taxon>Ascomycota</taxon>
        <taxon>Pezizomycotina</taxon>
        <taxon>Leotiomycetes</taxon>
        <taxon>Helotiales</taxon>
        <taxon>Hyaloscyphaceae</taxon>
        <taxon>Hyaloscypha</taxon>
        <taxon>Hyaloscypha variabilis</taxon>
    </lineage>
</organism>
<dbReference type="EMBL" id="KZ613939">
    <property type="protein sequence ID" value="PMD46102.1"/>
    <property type="molecule type" value="Genomic_DNA"/>
</dbReference>
<keyword evidence="4" id="KW-0949">S-adenosyl-L-methionine</keyword>
<evidence type="ECO:0000256" key="6">
    <source>
        <dbReference type="ARBA" id="ARBA00023453"/>
    </source>
</evidence>
<dbReference type="AlphaFoldDB" id="A0A2J6S5R5"/>
<evidence type="ECO:0000256" key="5">
    <source>
        <dbReference type="ARBA" id="ARBA00022939"/>
    </source>
</evidence>
<proteinExistence type="inferred from homology"/>
<dbReference type="GO" id="GO:0008171">
    <property type="term" value="F:O-methyltransferase activity"/>
    <property type="evidence" value="ECO:0007669"/>
    <property type="project" value="InterPro"/>
</dbReference>
<gene>
    <name evidence="7" type="ORF">L207DRAFT_628705</name>
</gene>
<evidence type="ECO:0000313" key="8">
    <source>
        <dbReference type="Proteomes" id="UP000235786"/>
    </source>
</evidence>
<sequence length="278" mass="30878">MPGKHAPPARRNAGDGREVDLLHYIFSRSDLEELRGQPKKVLAAIDDYVENHNRLMNVGPHKGAFISKLIAERKPSVMIELGGYVGYSAVLFGDAVRSNGGKQYLSLEINPENAAVANMIVELAGLRDFVRIIVGSSNESLIRLVKVEKYISQIELLFIDHWKDLYLPDLLLLEELNVLKPGVSVIAADNVIMPGAPEYLEYVRASPTQKREILGKRKLSQSDNRVDNGLTKESAIDPSRVVGNPNLVYESSIEMFEWDSGRRKDGVEVTRVIGEDAA</sequence>
<comment type="similarity">
    <text evidence="6">Belongs to the class I-like SAM-binding methyltransferase superfamily. Cation-dependent O-methyltransferase family.</text>
</comment>
<dbReference type="Proteomes" id="UP000235786">
    <property type="component" value="Unassembled WGS sequence"/>
</dbReference>
<evidence type="ECO:0000313" key="7">
    <source>
        <dbReference type="EMBL" id="PMD46102.1"/>
    </source>
</evidence>
<dbReference type="GO" id="GO:0006584">
    <property type="term" value="P:catecholamine metabolic process"/>
    <property type="evidence" value="ECO:0007669"/>
    <property type="project" value="UniProtKB-KW"/>
</dbReference>
<accession>A0A2J6S5R5</accession>
<keyword evidence="5" id="KW-0128">Catecholamine metabolism</keyword>
<dbReference type="Gene3D" id="3.40.50.150">
    <property type="entry name" value="Vaccinia Virus protein VP39"/>
    <property type="match status" value="1"/>
</dbReference>
<evidence type="ECO:0000256" key="2">
    <source>
        <dbReference type="ARBA" id="ARBA00022603"/>
    </source>
</evidence>
<evidence type="ECO:0000256" key="1">
    <source>
        <dbReference type="ARBA" id="ARBA00012880"/>
    </source>
</evidence>
<keyword evidence="8" id="KW-1185">Reference proteome</keyword>
<dbReference type="PROSITE" id="PS51682">
    <property type="entry name" value="SAM_OMT_I"/>
    <property type="match status" value="1"/>
</dbReference>
<dbReference type="InterPro" id="IPR029063">
    <property type="entry name" value="SAM-dependent_MTases_sf"/>
</dbReference>
<keyword evidence="3 7" id="KW-0808">Transferase</keyword>
<dbReference type="EC" id="2.1.1.6" evidence="1"/>
<dbReference type="Pfam" id="PF01596">
    <property type="entry name" value="Methyltransf_3"/>
    <property type="match status" value="1"/>
</dbReference>
<evidence type="ECO:0000256" key="3">
    <source>
        <dbReference type="ARBA" id="ARBA00022679"/>
    </source>
</evidence>
<name>A0A2J6S5R5_HYAVF</name>
<dbReference type="SUPFAM" id="SSF53335">
    <property type="entry name" value="S-adenosyl-L-methionine-dependent methyltransferases"/>
    <property type="match status" value="1"/>
</dbReference>